<feature type="non-terminal residue" evidence="21">
    <location>
        <position position="1368"/>
    </location>
</feature>
<evidence type="ECO:0000256" key="7">
    <source>
        <dbReference type="ARBA" id="ARBA00022729"/>
    </source>
</evidence>
<evidence type="ECO:0000313" key="22">
    <source>
        <dbReference type="Proteomes" id="UP000649617"/>
    </source>
</evidence>
<dbReference type="Gene3D" id="1.20.1420.30">
    <property type="entry name" value="NCX, central ion-binding region"/>
    <property type="match status" value="1"/>
</dbReference>
<dbReference type="InterPro" id="IPR038081">
    <property type="entry name" value="CalX-like_sf"/>
</dbReference>
<keyword evidence="10" id="KW-0112">Calmodulin-binding</keyword>
<dbReference type="GO" id="GO:0005432">
    <property type="term" value="F:calcium:sodium antiporter activity"/>
    <property type="evidence" value="ECO:0007669"/>
    <property type="project" value="InterPro"/>
</dbReference>
<comment type="subcellular location">
    <subcellularLocation>
        <location evidence="1">Cell membrane</location>
        <topology evidence="1">Multi-pass membrane protein</topology>
    </subcellularLocation>
</comment>
<keyword evidence="22" id="KW-1185">Reference proteome</keyword>
<evidence type="ECO:0000256" key="6">
    <source>
        <dbReference type="ARBA" id="ARBA00022723"/>
    </source>
</evidence>
<dbReference type="Pfam" id="PF03160">
    <property type="entry name" value="Calx-beta"/>
    <property type="match status" value="1"/>
</dbReference>
<dbReference type="GO" id="GO:0016746">
    <property type="term" value="F:acyltransferase activity"/>
    <property type="evidence" value="ECO:0007669"/>
    <property type="project" value="InterPro"/>
</dbReference>
<evidence type="ECO:0000256" key="18">
    <source>
        <dbReference type="SAM" id="MobiDB-lite"/>
    </source>
</evidence>
<dbReference type="CDD" id="cd00833">
    <property type="entry name" value="PKS"/>
    <property type="match status" value="1"/>
</dbReference>
<dbReference type="Gene3D" id="3.40.47.10">
    <property type="match status" value="1"/>
</dbReference>
<dbReference type="InterPro" id="IPR044880">
    <property type="entry name" value="NCX_ion-bd_dom_sf"/>
</dbReference>
<feature type="domain" description="Ketosynthase family 3 (KS3)" evidence="20">
    <location>
        <begin position="395"/>
        <end position="808"/>
    </location>
</feature>
<evidence type="ECO:0000256" key="5">
    <source>
        <dbReference type="ARBA" id="ARBA00022692"/>
    </source>
</evidence>
<keyword evidence="11 19" id="KW-1133">Transmembrane helix</keyword>
<dbReference type="SMART" id="SM00825">
    <property type="entry name" value="PKS_KS"/>
    <property type="match status" value="1"/>
</dbReference>
<dbReference type="InterPro" id="IPR014030">
    <property type="entry name" value="Ketoacyl_synth_N"/>
</dbReference>
<keyword evidence="4" id="KW-1003">Cell membrane</keyword>
<comment type="similarity">
    <text evidence="2">Belongs to the Ca(2+):cation antiporter (CaCA) (TC 2.A.19) family. SLC8 subfamily.</text>
</comment>
<dbReference type="InterPro" id="IPR003644">
    <property type="entry name" value="Calx_beta"/>
</dbReference>
<evidence type="ECO:0000256" key="11">
    <source>
        <dbReference type="ARBA" id="ARBA00022989"/>
    </source>
</evidence>
<evidence type="ECO:0000259" key="20">
    <source>
        <dbReference type="PROSITE" id="PS52004"/>
    </source>
</evidence>
<dbReference type="GO" id="GO:0007154">
    <property type="term" value="P:cell communication"/>
    <property type="evidence" value="ECO:0007669"/>
    <property type="project" value="InterPro"/>
</dbReference>
<gene>
    <name evidence="21" type="primary">Slc8a3</name>
    <name evidence="21" type="ORF">SPIL2461_LOCUS3685</name>
</gene>
<dbReference type="Pfam" id="PF01699">
    <property type="entry name" value="Na_Ca_ex"/>
    <property type="match status" value="1"/>
</dbReference>
<dbReference type="Pfam" id="PF02801">
    <property type="entry name" value="Ketoacyl-synt_C"/>
    <property type="match status" value="1"/>
</dbReference>
<dbReference type="GO" id="GO:0098703">
    <property type="term" value="P:calcium ion import across plasma membrane"/>
    <property type="evidence" value="ECO:0007669"/>
    <property type="project" value="TreeGrafter"/>
</dbReference>
<evidence type="ECO:0000256" key="2">
    <source>
        <dbReference type="ARBA" id="ARBA00007489"/>
    </source>
</evidence>
<keyword evidence="8" id="KW-0677">Repeat</keyword>
<keyword evidence="3" id="KW-0813">Transport</keyword>
<dbReference type="PANTHER" id="PTHR11878:SF65">
    <property type="entry name" value="NA_CA-EXCHANGE PROTEIN, ISOFORM G"/>
    <property type="match status" value="1"/>
</dbReference>
<keyword evidence="14 19" id="KW-0472">Membrane</keyword>
<dbReference type="Gene3D" id="2.60.40.2030">
    <property type="match status" value="2"/>
</dbReference>
<dbReference type="InterPro" id="IPR051171">
    <property type="entry name" value="CaCA"/>
</dbReference>
<evidence type="ECO:0000256" key="14">
    <source>
        <dbReference type="ARBA" id="ARBA00023136"/>
    </source>
</evidence>
<dbReference type="GO" id="GO:0005886">
    <property type="term" value="C:plasma membrane"/>
    <property type="evidence" value="ECO:0007669"/>
    <property type="project" value="UniProtKB-SubCell"/>
</dbReference>
<evidence type="ECO:0000313" key="21">
    <source>
        <dbReference type="EMBL" id="CAE7233673.1"/>
    </source>
</evidence>
<dbReference type="InterPro" id="IPR016039">
    <property type="entry name" value="Thiolase-like"/>
</dbReference>
<evidence type="ECO:0000256" key="16">
    <source>
        <dbReference type="ARBA" id="ARBA00023201"/>
    </source>
</evidence>
<evidence type="ECO:0000256" key="13">
    <source>
        <dbReference type="ARBA" id="ARBA00023065"/>
    </source>
</evidence>
<dbReference type="OrthoDB" id="410902at2759"/>
<keyword evidence="12" id="KW-0915">Sodium</keyword>
<dbReference type="PROSITE" id="PS52004">
    <property type="entry name" value="KS3_2"/>
    <property type="match status" value="1"/>
</dbReference>
<evidence type="ECO:0000256" key="10">
    <source>
        <dbReference type="ARBA" id="ARBA00022860"/>
    </source>
</evidence>
<keyword evidence="16" id="KW-0739">Sodium transport</keyword>
<dbReference type="SUPFAM" id="SSF53901">
    <property type="entry name" value="Thiolase-like"/>
    <property type="match status" value="2"/>
</dbReference>
<feature type="transmembrane region" description="Helical" evidence="19">
    <location>
        <begin position="1248"/>
        <end position="1268"/>
    </location>
</feature>
<evidence type="ECO:0000256" key="19">
    <source>
        <dbReference type="SAM" id="Phobius"/>
    </source>
</evidence>
<dbReference type="PRINTS" id="PR01259">
    <property type="entry name" value="NACAEXCHNGR"/>
</dbReference>
<comment type="caution">
    <text evidence="21">The sequence shown here is derived from an EMBL/GenBank/DDBJ whole genome shotgun (WGS) entry which is preliminary data.</text>
</comment>
<keyword evidence="9" id="KW-0106">Calcium</keyword>
<keyword evidence="5 19" id="KW-0812">Transmembrane</keyword>
<dbReference type="Proteomes" id="UP000649617">
    <property type="component" value="Unassembled WGS sequence"/>
</dbReference>
<evidence type="ECO:0000256" key="12">
    <source>
        <dbReference type="ARBA" id="ARBA00023053"/>
    </source>
</evidence>
<dbReference type="SUPFAM" id="SSF141072">
    <property type="entry name" value="CalX-like"/>
    <property type="match status" value="2"/>
</dbReference>
<proteinExistence type="inferred from homology"/>
<dbReference type="InterPro" id="IPR014031">
    <property type="entry name" value="Ketoacyl_synth_C"/>
</dbReference>
<evidence type="ECO:0000256" key="3">
    <source>
        <dbReference type="ARBA" id="ARBA00022448"/>
    </source>
</evidence>
<organism evidence="21 22">
    <name type="scientific">Symbiodinium pilosum</name>
    <name type="common">Dinoflagellate</name>
    <dbReference type="NCBI Taxonomy" id="2952"/>
    <lineage>
        <taxon>Eukaryota</taxon>
        <taxon>Sar</taxon>
        <taxon>Alveolata</taxon>
        <taxon>Dinophyceae</taxon>
        <taxon>Suessiales</taxon>
        <taxon>Symbiodiniaceae</taxon>
        <taxon>Symbiodinium</taxon>
    </lineage>
</organism>
<accession>A0A812KNY8</accession>
<keyword evidence="13" id="KW-0406">Ion transport</keyword>
<evidence type="ECO:0000256" key="15">
    <source>
        <dbReference type="ARBA" id="ARBA00023180"/>
    </source>
</evidence>
<name>A0A812KNY8_SYMPI</name>
<evidence type="ECO:0000256" key="8">
    <source>
        <dbReference type="ARBA" id="ARBA00022737"/>
    </source>
</evidence>
<dbReference type="InterPro" id="IPR020841">
    <property type="entry name" value="PKS_Beta-ketoAc_synthase_dom"/>
</dbReference>
<dbReference type="GO" id="GO:0046872">
    <property type="term" value="F:metal ion binding"/>
    <property type="evidence" value="ECO:0007669"/>
    <property type="project" value="UniProtKB-KW"/>
</dbReference>
<protein>
    <submittedName>
        <fullName evidence="21">Slc8a3 protein</fullName>
    </submittedName>
</protein>
<dbReference type="InterPro" id="IPR004837">
    <property type="entry name" value="NaCa_Exmemb"/>
</dbReference>
<feature type="region of interest" description="Disordered" evidence="18">
    <location>
        <begin position="173"/>
        <end position="202"/>
    </location>
</feature>
<dbReference type="EMBL" id="CAJNIZ010004534">
    <property type="protein sequence ID" value="CAE7233673.1"/>
    <property type="molecule type" value="Genomic_DNA"/>
</dbReference>
<reference evidence="21" key="1">
    <citation type="submission" date="2021-02" db="EMBL/GenBank/DDBJ databases">
        <authorList>
            <person name="Dougan E. K."/>
            <person name="Rhodes N."/>
            <person name="Thang M."/>
            <person name="Chan C."/>
        </authorList>
    </citation>
    <scope>NUCLEOTIDE SEQUENCE</scope>
</reference>
<keyword evidence="15" id="KW-0325">Glycoprotein</keyword>
<evidence type="ECO:0000256" key="1">
    <source>
        <dbReference type="ARBA" id="ARBA00004651"/>
    </source>
</evidence>
<evidence type="ECO:0000256" key="4">
    <source>
        <dbReference type="ARBA" id="ARBA00022475"/>
    </source>
</evidence>
<keyword evidence="6" id="KW-0479">Metal-binding</keyword>
<evidence type="ECO:0000256" key="17">
    <source>
        <dbReference type="ARBA" id="ARBA00033667"/>
    </source>
</evidence>
<feature type="transmembrane region" description="Helical" evidence="19">
    <location>
        <begin position="1325"/>
        <end position="1344"/>
    </location>
</feature>
<dbReference type="Pfam" id="PF00109">
    <property type="entry name" value="ketoacyl-synt"/>
    <property type="match status" value="1"/>
</dbReference>
<dbReference type="InterPro" id="IPR004836">
    <property type="entry name" value="Na_Ca_Ex"/>
</dbReference>
<dbReference type="PANTHER" id="PTHR11878">
    <property type="entry name" value="SODIUM/CALCIUM EXCHANGER"/>
    <property type="match status" value="1"/>
</dbReference>
<dbReference type="GO" id="GO:0005516">
    <property type="term" value="F:calmodulin binding"/>
    <property type="evidence" value="ECO:0007669"/>
    <property type="project" value="UniProtKB-KW"/>
</dbReference>
<feature type="compositionally biased region" description="Acidic residues" evidence="18">
    <location>
        <begin position="186"/>
        <end position="195"/>
    </location>
</feature>
<dbReference type="SMART" id="SM00237">
    <property type="entry name" value="Calx_beta"/>
    <property type="match status" value="1"/>
</dbReference>
<comment type="catalytic activity">
    <reaction evidence="17">
        <text>Ca(2+)(in) + 3 Na(+)(out) = Ca(2+)(out) + 3 Na(+)(in)</text>
        <dbReference type="Rhea" id="RHEA:69955"/>
        <dbReference type="ChEBI" id="CHEBI:29101"/>
        <dbReference type="ChEBI" id="CHEBI:29108"/>
    </reaction>
</comment>
<sequence length="1368" mass="149213">MIAVQERQRYLSTEQDLALQGFSVLDLQRDAQSLEDCQKDAGSLRRRLKAAPEELLDCFLGKRGSARFCEIPFDEPSSRRMRCENLRDLSASVHEAVGSLKLMGASSLLGCLLHETGTWDSRSAPPLQERDVERWLPRLLAGQLTAIVALGTAVADVELHCMGAEVAVVEVADESEEAPDAAEAADVSEEEEEDEEKKPRTKLVSRGFPARPHHIRLPAGRLLLVRPDVVWQLVAGDAGDFTVSWMFGGKPEVDWAVLSKPRQPDASAPGLLRLQSWLSKRLEQRRACLEVDSRITEWRVMVPYVYKLKAPKTPTFGADRVEVFSKGDIVLGATETVDNNLWLETLTGQPDVHGQKIKGYIAMEVDGALEQAIQPVRDFLPAWQTISAHMSSSTCHQTVIRGASSKFATTHDVRLFWPPHMAGADFCIEVPLGRWDHTPYFFEDDDDERSQDSRVFCKHGAFMDGAELFDNKRFQISPAEVISMDPQQRMALECAEEAFFHSGLNREALVRSVSGVYVGAGMHEWTVTPNCARDASADMYGCTGGSTAIHSNRISFNLGLMGPSITVICEGASSLVTLERGFVSLDPQKSDNVRALSMGVSTMLVPATWIILSQAGIMWNGSVHGRCMAFAAEASGYVRGEGCGCVVQSVLRDEESEPNLGMLRSARSTQQAAIAGRAGLHAPNGPAEKALVSEAVSMAKLEAVSVDAVDCNAEGRLLSDAIELAAISTILCPEGQDESRVRPLPLIACKSNQAHCLEAAGVCALLRILFSTRTCCHAAPLQHLYSLNPMIGSSLDFDAFGCQLPTELVRSRSRDAIVGVKGHSIVGTMGMLLVSISKQQRPDTQESSTMKSLSFWPAGAVSLPAHALPQKGYEVIGSWNDWTASVPMMRRNESGREHVWTADLPLASGGLVLVTFQILLDGDPEKILHPGCVAAGPNTRVLGPHPSEQLARSISWCAALSPEALQGDTCRIELFISGSWRAVSWLACANVGTLCCMVMVCKVVEVEIIDDDDYEEDQEFYMEICSAVATGNVEASIGEKKEATVVIVDDDLPGILGFVNEEIKVEESPQKQQVEIKIRRKMGASGTISCKYRTEDASAKAGPDYTKLEGELELQAGQMEASLYVDIMPKGRYENTEKFRVILEEPSGGVRFDVSTDGGSESCVCTVWILADVSHKPFMDKVVTKLAPNWDEVALGNAAWLDQFFEALYCGGDKEEQSKSSWFEFVLHLLSLPWKIIFALVPPTEYCGGWLCFFIALVMIGCVTIVIGDLASLLGCSMNINDLQTAITLVAMGTSLPDTFASRTAARQDEYADASIGNVTGSNSVNVFLGIGLPWMIGAIYWNMQGPTAEWQAKYPGLVNTYPDGGFF</sequence>
<evidence type="ECO:0000256" key="9">
    <source>
        <dbReference type="ARBA" id="ARBA00022837"/>
    </source>
</evidence>
<keyword evidence="7" id="KW-0732">Signal</keyword>